<dbReference type="AlphaFoldDB" id="X1FBR1"/>
<gene>
    <name evidence="1" type="ORF">S01H4_53440</name>
</gene>
<evidence type="ECO:0000313" key="1">
    <source>
        <dbReference type="EMBL" id="GAH18203.1"/>
    </source>
</evidence>
<protein>
    <submittedName>
        <fullName evidence="1">Uncharacterized protein</fullName>
    </submittedName>
</protein>
<comment type="caution">
    <text evidence="1">The sequence shown here is derived from an EMBL/GenBank/DDBJ whole genome shotgun (WGS) entry which is preliminary data.</text>
</comment>
<feature type="non-terminal residue" evidence="1">
    <location>
        <position position="1"/>
    </location>
</feature>
<dbReference type="Gene3D" id="2.60.40.10">
    <property type="entry name" value="Immunoglobulins"/>
    <property type="match status" value="1"/>
</dbReference>
<dbReference type="Pfam" id="PF17957">
    <property type="entry name" value="Big_7"/>
    <property type="match status" value="1"/>
</dbReference>
<proteinExistence type="predicted"/>
<sequence>LYYLKIKSLEHPARGGEDQFYTLRLYEETEKPSAEFIYPVDGQPIPPGTITLKVAADDTISGISHVQFFWHSPDWQNSEWIVLGEDWDGRDGWNYVFSGEEIPDGFFARAYDWAGNTTGTGVWNFKSPIIYIPVINAGQ</sequence>
<organism evidence="1">
    <name type="scientific">marine sediment metagenome</name>
    <dbReference type="NCBI Taxonomy" id="412755"/>
    <lineage>
        <taxon>unclassified sequences</taxon>
        <taxon>metagenomes</taxon>
        <taxon>ecological metagenomes</taxon>
    </lineage>
</organism>
<name>X1FBR1_9ZZZZ</name>
<reference evidence="1" key="1">
    <citation type="journal article" date="2014" name="Front. Microbiol.">
        <title>High frequency of phylogenetically diverse reductive dehalogenase-homologous genes in deep subseafloor sedimentary metagenomes.</title>
        <authorList>
            <person name="Kawai M."/>
            <person name="Futagami T."/>
            <person name="Toyoda A."/>
            <person name="Takaki Y."/>
            <person name="Nishi S."/>
            <person name="Hori S."/>
            <person name="Arai W."/>
            <person name="Tsubouchi T."/>
            <person name="Morono Y."/>
            <person name="Uchiyama I."/>
            <person name="Ito T."/>
            <person name="Fujiyama A."/>
            <person name="Inagaki F."/>
            <person name="Takami H."/>
        </authorList>
    </citation>
    <scope>NUCLEOTIDE SEQUENCE</scope>
    <source>
        <strain evidence="1">Expedition CK06-06</strain>
    </source>
</reference>
<accession>X1FBR1</accession>
<dbReference type="InterPro" id="IPR013783">
    <property type="entry name" value="Ig-like_fold"/>
</dbReference>
<dbReference type="EMBL" id="BART01030647">
    <property type="protein sequence ID" value="GAH18203.1"/>
    <property type="molecule type" value="Genomic_DNA"/>
</dbReference>